<organism evidence="1 2">
    <name type="scientific">Terrabacter lapilli</name>
    <dbReference type="NCBI Taxonomy" id="436231"/>
    <lineage>
        <taxon>Bacteria</taxon>
        <taxon>Bacillati</taxon>
        <taxon>Actinomycetota</taxon>
        <taxon>Actinomycetes</taxon>
        <taxon>Micrococcales</taxon>
        <taxon>Intrasporangiaceae</taxon>
        <taxon>Terrabacter</taxon>
    </lineage>
</organism>
<sequence length="555" mass="61261">MDRLPVVYVRGYAGSTSGIDAQVDDPFYGFNEGATHIRVDGDGDPAYYQFEGPMLRLMTDENYRLLVRGDQQHYLEAADDGSLPQESLWVYRFYDQAATTFAEPPQEGVLARLWSRLHQSVTADGFDIEAAAAGLYDLVMLVRAKTGAPQVFLVAHSMGGLVCRSMIQKVCAGPGRLPAKDIVARLFTYGTPHGGIAFDIGALDWVQETFGPAGADIFSPAKMYGYLTPGKRFGDRPRSRDDWDPQALDPRVLPPSRVFCLIGTDPKDYGPSQVVVGPKSDGLVTIERAYVRGAHRAYVHRSHSGRYGEVNSEEGYQSLRRFLFGRWGATVALRGLPAYPSDMDRRPEADRWPVWQADMRLTIRGLPVVLSEQLAEHWCPIQLNEELARHVDTADTPVPLASTFLMDPGHEAELAAERKEAAHPAAHGGRLRYVLTLKVFKLVVTTSGFLFKDHLEQVPEWADTLIVDVGPNPDGGGLTAWAAWNSEVSGPNDLSDPITEGLPPERRAALSFERDADGQSCRVALPDVAKTLQVLGEQAYLRLTVTDRLDETTPR</sequence>
<reference evidence="1 2" key="1">
    <citation type="journal article" date="2019" name="Int. J. Syst. Evol. Microbiol.">
        <title>The Global Catalogue of Microorganisms (GCM) 10K type strain sequencing project: providing services to taxonomists for standard genome sequencing and annotation.</title>
        <authorList>
            <consortium name="The Broad Institute Genomics Platform"/>
            <consortium name="The Broad Institute Genome Sequencing Center for Infectious Disease"/>
            <person name="Wu L."/>
            <person name="Ma J."/>
        </authorList>
    </citation>
    <scope>NUCLEOTIDE SEQUENCE [LARGE SCALE GENOMIC DNA]</scope>
    <source>
        <strain evidence="1 2">JCM 15628</strain>
    </source>
</reference>
<evidence type="ECO:0008006" key="3">
    <source>
        <dbReference type="Google" id="ProtNLM"/>
    </source>
</evidence>
<dbReference type="EMBL" id="BAAAPU010000011">
    <property type="protein sequence ID" value="GAA1991127.1"/>
    <property type="molecule type" value="Genomic_DNA"/>
</dbReference>
<dbReference type="Proteomes" id="UP001500013">
    <property type="component" value="Unassembled WGS sequence"/>
</dbReference>
<proteinExistence type="predicted"/>
<dbReference type="RefSeq" id="WP_344066052.1">
    <property type="nucleotide sequence ID" value="NZ_BAAAPU010000011.1"/>
</dbReference>
<protein>
    <recommendedName>
        <fullName evidence="3">Alpha/beta hydrolase family protein DUF900</fullName>
    </recommendedName>
</protein>
<dbReference type="Gene3D" id="3.40.50.1820">
    <property type="entry name" value="alpha/beta hydrolase"/>
    <property type="match status" value="1"/>
</dbReference>
<name>A0ABN2ST61_9MICO</name>
<keyword evidence="2" id="KW-1185">Reference proteome</keyword>
<accession>A0ABN2ST61</accession>
<evidence type="ECO:0000313" key="2">
    <source>
        <dbReference type="Proteomes" id="UP001500013"/>
    </source>
</evidence>
<dbReference type="SUPFAM" id="SSF53474">
    <property type="entry name" value="alpha/beta-Hydrolases"/>
    <property type="match status" value="1"/>
</dbReference>
<dbReference type="InterPro" id="IPR029058">
    <property type="entry name" value="AB_hydrolase_fold"/>
</dbReference>
<gene>
    <name evidence="1" type="ORF">GCM10009817_36510</name>
</gene>
<evidence type="ECO:0000313" key="1">
    <source>
        <dbReference type="EMBL" id="GAA1991127.1"/>
    </source>
</evidence>
<comment type="caution">
    <text evidence="1">The sequence shown here is derived from an EMBL/GenBank/DDBJ whole genome shotgun (WGS) entry which is preliminary data.</text>
</comment>